<dbReference type="SUPFAM" id="SSF69322">
    <property type="entry name" value="Tricorn protease domain 2"/>
    <property type="match status" value="1"/>
</dbReference>
<feature type="domain" description="DUF7927" evidence="3">
    <location>
        <begin position="296"/>
        <end position="409"/>
    </location>
</feature>
<proteinExistence type="predicted"/>
<feature type="compositionally biased region" description="Basic and acidic residues" evidence="1">
    <location>
        <begin position="442"/>
        <end position="465"/>
    </location>
</feature>
<dbReference type="OrthoDB" id="3225333at2"/>
<feature type="chain" id="PRO_5024856972" description="DUF7927 domain-containing protein" evidence="2">
    <location>
        <begin position="36"/>
        <end position="465"/>
    </location>
</feature>
<dbReference type="RefSeq" id="WP_150258016.1">
    <property type="nucleotide sequence ID" value="NZ_CP029189.1"/>
</dbReference>
<dbReference type="Proteomes" id="UP000324101">
    <property type="component" value="Chromosome"/>
</dbReference>
<sequence length="465" mass="46843">MACYGQNGLRRVLTGAAIGLVLAVTGTGTAGLAQAHTGTASAQAGAVTSKARAVCPPTPLWANTGGNDRRLIQYDTTGSTLSSVALARDYGDIAFSPNGSTLYGVDFPGSPGSATLYTIDPVTGAETASLPISGPLAAVTSLPAVNGLTARADGQLIAGSFNSSQIFLIDPATGVSTLFPASFPAGVVSAGDFITLDDGDVLAFGTPDTTGPSPVFRIRPDNSVVQIGTVPQTFGAAKSAGSVYAFASNGDINLLTSLPTTASTAPLPVTTVEATGRGFYGATSAQDSGSCVVPAYTVAKSASPTGPVNEGNTITYRLTVRNTGTVAANGDFTDDLGDVLDDATFVPGSLTSTSGTANLSGNTLSWTGTLAPGGTATVTYQVRVNTPDTGDHTLVNYVAPTAPGGSCASARTCSVTIHVKKKHDHKDCDKPGHGHKPGQGGNHEHGHDHGRGDAHEHEEGAEKTV</sequence>
<dbReference type="GO" id="GO:0005975">
    <property type="term" value="P:carbohydrate metabolic process"/>
    <property type="evidence" value="ECO:0007669"/>
    <property type="project" value="UniProtKB-ARBA"/>
</dbReference>
<reference evidence="4 5" key="1">
    <citation type="submission" date="2018-05" db="EMBL/GenBank/DDBJ databases">
        <title>Streptomyces venezuelae.</title>
        <authorList>
            <person name="Kim W."/>
            <person name="Lee N."/>
            <person name="Cho B.-K."/>
        </authorList>
    </citation>
    <scope>NUCLEOTIDE SEQUENCE [LARGE SCALE GENOMIC DNA]</scope>
    <source>
        <strain evidence="4 5">ATCC 21018</strain>
    </source>
</reference>
<evidence type="ECO:0000313" key="4">
    <source>
        <dbReference type="EMBL" id="QES55314.1"/>
    </source>
</evidence>
<protein>
    <recommendedName>
        <fullName evidence="3">DUF7927 domain-containing protein</fullName>
    </recommendedName>
</protein>
<dbReference type="InterPro" id="IPR057687">
    <property type="entry name" value="DUF7927"/>
</dbReference>
<keyword evidence="2" id="KW-0732">Signal</keyword>
<evidence type="ECO:0000259" key="3">
    <source>
        <dbReference type="Pfam" id="PF25549"/>
    </source>
</evidence>
<dbReference type="EMBL" id="CP029189">
    <property type="protein sequence ID" value="QES55314.1"/>
    <property type="molecule type" value="Genomic_DNA"/>
</dbReference>
<accession>A0A5P2DJH0</accession>
<evidence type="ECO:0000256" key="1">
    <source>
        <dbReference type="SAM" id="MobiDB-lite"/>
    </source>
</evidence>
<dbReference type="Pfam" id="PF25549">
    <property type="entry name" value="DUF7927"/>
    <property type="match status" value="1"/>
</dbReference>
<organism evidence="4 5">
    <name type="scientific">Streptomyces venezuelae</name>
    <dbReference type="NCBI Taxonomy" id="54571"/>
    <lineage>
        <taxon>Bacteria</taxon>
        <taxon>Bacillati</taxon>
        <taxon>Actinomycetota</taxon>
        <taxon>Actinomycetes</taxon>
        <taxon>Kitasatosporales</taxon>
        <taxon>Streptomycetaceae</taxon>
        <taxon>Streptomyces</taxon>
    </lineage>
</organism>
<dbReference type="Gene3D" id="2.60.40.10">
    <property type="entry name" value="Immunoglobulins"/>
    <property type="match status" value="1"/>
</dbReference>
<dbReference type="InterPro" id="IPR013783">
    <property type="entry name" value="Ig-like_fold"/>
</dbReference>
<name>A0A5P2DJH0_STRVZ</name>
<gene>
    <name evidence="4" type="ORF">DEJ51_14870</name>
</gene>
<dbReference type="InterPro" id="IPR047589">
    <property type="entry name" value="DUF11_rpt"/>
</dbReference>
<evidence type="ECO:0000313" key="5">
    <source>
        <dbReference type="Proteomes" id="UP000324101"/>
    </source>
</evidence>
<dbReference type="NCBIfam" id="TIGR01451">
    <property type="entry name" value="B_ant_repeat"/>
    <property type="match status" value="1"/>
</dbReference>
<evidence type="ECO:0000256" key="2">
    <source>
        <dbReference type="SAM" id="SignalP"/>
    </source>
</evidence>
<feature type="region of interest" description="Disordered" evidence="1">
    <location>
        <begin position="422"/>
        <end position="465"/>
    </location>
</feature>
<dbReference type="AlphaFoldDB" id="A0A5P2DJH0"/>
<feature type="signal peptide" evidence="2">
    <location>
        <begin position="1"/>
        <end position="35"/>
    </location>
</feature>